<dbReference type="AlphaFoldDB" id="A0A5J4VU60"/>
<dbReference type="InterPro" id="IPR036259">
    <property type="entry name" value="MFS_trans_sf"/>
</dbReference>
<evidence type="ECO:0000313" key="7">
    <source>
        <dbReference type="Proteomes" id="UP000324800"/>
    </source>
</evidence>
<evidence type="ECO:0008006" key="8">
    <source>
        <dbReference type="Google" id="ProtNLM"/>
    </source>
</evidence>
<evidence type="ECO:0000256" key="4">
    <source>
        <dbReference type="ARBA" id="ARBA00023136"/>
    </source>
</evidence>
<feature type="transmembrane region" description="Helical" evidence="5">
    <location>
        <begin position="252"/>
        <end position="271"/>
    </location>
</feature>
<keyword evidence="4 5" id="KW-0472">Membrane</keyword>
<feature type="transmembrane region" description="Helical" evidence="5">
    <location>
        <begin position="177"/>
        <end position="201"/>
    </location>
</feature>
<evidence type="ECO:0000256" key="3">
    <source>
        <dbReference type="ARBA" id="ARBA00022989"/>
    </source>
</evidence>
<gene>
    <name evidence="6" type="ORF">EZS28_018619</name>
</gene>
<dbReference type="Pfam" id="PF07690">
    <property type="entry name" value="MFS_1"/>
    <property type="match status" value="1"/>
</dbReference>
<dbReference type="Gene3D" id="1.20.1250.20">
    <property type="entry name" value="MFS general substrate transporter like domains"/>
    <property type="match status" value="1"/>
</dbReference>
<feature type="transmembrane region" description="Helical" evidence="5">
    <location>
        <begin position="326"/>
        <end position="348"/>
    </location>
</feature>
<dbReference type="GO" id="GO:0022857">
    <property type="term" value="F:transmembrane transporter activity"/>
    <property type="evidence" value="ECO:0007669"/>
    <property type="project" value="InterPro"/>
</dbReference>
<reference evidence="6 7" key="1">
    <citation type="submission" date="2019-03" db="EMBL/GenBank/DDBJ databases">
        <title>Single cell metagenomics reveals metabolic interactions within the superorganism composed of flagellate Streblomastix strix and complex community of Bacteroidetes bacteria on its surface.</title>
        <authorList>
            <person name="Treitli S.C."/>
            <person name="Kolisko M."/>
            <person name="Husnik F."/>
            <person name="Keeling P."/>
            <person name="Hampl V."/>
        </authorList>
    </citation>
    <scope>NUCLEOTIDE SEQUENCE [LARGE SCALE GENOMIC DNA]</scope>
    <source>
        <strain evidence="6">ST1C</strain>
    </source>
</reference>
<feature type="transmembrane region" description="Helical" evidence="5">
    <location>
        <begin position="354"/>
        <end position="374"/>
    </location>
</feature>
<feature type="transmembrane region" description="Helical" evidence="5">
    <location>
        <begin position="291"/>
        <end position="314"/>
    </location>
</feature>
<dbReference type="GO" id="GO:0016020">
    <property type="term" value="C:membrane"/>
    <property type="evidence" value="ECO:0007669"/>
    <property type="project" value="UniProtKB-SubCell"/>
</dbReference>
<dbReference type="EMBL" id="SNRW01005072">
    <property type="protein sequence ID" value="KAA6385853.1"/>
    <property type="molecule type" value="Genomic_DNA"/>
</dbReference>
<feature type="transmembrane region" description="Helical" evidence="5">
    <location>
        <begin position="50"/>
        <end position="72"/>
    </location>
</feature>
<organism evidence="6 7">
    <name type="scientific">Streblomastix strix</name>
    <dbReference type="NCBI Taxonomy" id="222440"/>
    <lineage>
        <taxon>Eukaryota</taxon>
        <taxon>Metamonada</taxon>
        <taxon>Preaxostyla</taxon>
        <taxon>Oxymonadida</taxon>
        <taxon>Streblomastigidae</taxon>
        <taxon>Streblomastix</taxon>
    </lineage>
</organism>
<dbReference type="PANTHER" id="PTHR10924:SF6">
    <property type="entry name" value="SOLUTE CARRIER FAMILY 49 MEMBER A3"/>
    <property type="match status" value="1"/>
</dbReference>
<evidence type="ECO:0000256" key="2">
    <source>
        <dbReference type="ARBA" id="ARBA00022692"/>
    </source>
</evidence>
<dbReference type="Proteomes" id="UP000324800">
    <property type="component" value="Unassembled WGS sequence"/>
</dbReference>
<comment type="caution">
    <text evidence="6">The sequence shown here is derived from an EMBL/GenBank/DDBJ whole genome shotgun (WGS) entry which is preliminary data.</text>
</comment>
<dbReference type="OrthoDB" id="191783at2759"/>
<sequence>MWFSASQRIIATSLCSICTILGVAFDYFFSPLIAKIRWGMKDVEDFQGNLPLLLYGELAAQLLCSLMMTIYFPSSPKIPPSYSEIFKRGDGKDIQQQENTNMNQEQPSQMINDEHIPLLQNEQILPAASINQDGNNQIEDKSIQQIPIQNNIAPDNIPQYQDVYSLRKLSFLKSLQVIFTTPSMIILLLIVGIAVGSIQAYNNNVTFMLTELGFSESTGGIVSSVDTISAAVGAIMLPLVMHGKLKKKDKVVYFAIFLICNFSFSLLFIQMPAPKSWFKPDHKYPSIVKPLLPLIFAGSIIGGVAAGMAYPLFFESAAEITFPVSEGISGAAITFATTITYFVALFIFGLVGSHWTTLVSLSFGVVGTILIPFLKITFNRSEVEEQEKAKEQKLSSSTYQNASVENETIFETFKE</sequence>
<evidence type="ECO:0000256" key="5">
    <source>
        <dbReference type="SAM" id="Phobius"/>
    </source>
</evidence>
<proteinExistence type="predicted"/>
<comment type="subcellular location">
    <subcellularLocation>
        <location evidence="1">Membrane</location>
        <topology evidence="1">Multi-pass membrane protein</topology>
    </subcellularLocation>
</comment>
<protein>
    <recommendedName>
        <fullName evidence="8">Major facilitator superfamily (MFS) profile domain-containing protein</fullName>
    </recommendedName>
</protein>
<feature type="transmembrane region" description="Helical" evidence="5">
    <location>
        <begin position="9"/>
        <end position="30"/>
    </location>
</feature>
<keyword evidence="2 5" id="KW-0812">Transmembrane</keyword>
<evidence type="ECO:0000313" key="6">
    <source>
        <dbReference type="EMBL" id="KAA6385853.1"/>
    </source>
</evidence>
<name>A0A5J4VU60_9EUKA</name>
<accession>A0A5J4VU60</accession>
<dbReference type="InterPro" id="IPR011701">
    <property type="entry name" value="MFS"/>
</dbReference>
<dbReference type="InterPro" id="IPR049680">
    <property type="entry name" value="FLVCR1-2_SLC49-like"/>
</dbReference>
<evidence type="ECO:0000256" key="1">
    <source>
        <dbReference type="ARBA" id="ARBA00004141"/>
    </source>
</evidence>
<dbReference type="SUPFAM" id="SSF103473">
    <property type="entry name" value="MFS general substrate transporter"/>
    <property type="match status" value="1"/>
</dbReference>
<dbReference type="PANTHER" id="PTHR10924">
    <property type="entry name" value="MAJOR FACILITATOR SUPERFAMILY PROTEIN-RELATED"/>
    <property type="match status" value="1"/>
</dbReference>
<keyword evidence="3 5" id="KW-1133">Transmembrane helix</keyword>